<dbReference type="Proteomes" id="UP000886752">
    <property type="component" value="Unassembled WGS sequence"/>
</dbReference>
<dbReference type="AlphaFoldDB" id="A0A9D1TPF5"/>
<dbReference type="Gene3D" id="1.10.3210.10">
    <property type="entry name" value="Hypothetical protein af1432"/>
    <property type="match status" value="1"/>
</dbReference>
<reference evidence="2" key="1">
    <citation type="journal article" date="2021" name="PeerJ">
        <title>Extensive microbial diversity within the chicken gut microbiome revealed by metagenomics and culture.</title>
        <authorList>
            <person name="Gilroy R."/>
            <person name="Ravi A."/>
            <person name="Getino M."/>
            <person name="Pursley I."/>
            <person name="Horton D.L."/>
            <person name="Alikhan N.F."/>
            <person name="Baker D."/>
            <person name="Gharbi K."/>
            <person name="Hall N."/>
            <person name="Watson M."/>
            <person name="Adriaenssens E.M."/>
            <person name="Foster-Nyarko E."/>
            <person name="Jarju S."/>
            <person name="Secka A."/>
            <person name="Antonio M."/>
            <person name="Oren A."/>
            <person name="Chaudhuri R.R."/>
            <person name="La Ragione R."/>
            <person name="Hildebrand F."/>
            <person name="Pallen M.J."/>
        </authorList>
    </citation>
    <scope>NUCLEOTIDE SEQUENCE</scope>
    <source>
        <strain evidence="2">ChiHecec2B26-446</strain>
    </source>
</reference>
<dbReference type="NCBIfam" id="TIGR00277">
    <property type="entry name" value="HDIG"/>
    <property type="match status" value="1"/>
</dbReference>
<dbReference type="EMBL" id="DXHV01000056">
    <property type="protein sequence ID" value="HIW00635.1"/>
    <property type="molecule type" value="Genomic_DNA"/>
</dbReference>
<dbReference type="PANTHER" id="PTHR38659">
    <property type="entry name" value="METAL-DEPENDENT PHOSPHOHYDROLASE"/>
    <property type="match status" value="1"/>
</dbReference>
<name>A0A9D1TPF5_9BACT</name>
<accession>A0A9D1TPF5</accession>
<dbReference type="PANTHER" id="PTHR38659:SF1">
    <property type="entry name" value="METAL DEPENDENT PHOSPHOHYDROLASE"/>
    <property type="match status" value="1"/>
</dbReference>
<dbReference type="SUPFAM" id="SSF109604">
    <property type="entry name" value="HD-domain/PDEase-like"/>
    <property type="match status" value="1"/>
</dbReference>
<dbReference type="CDD" id="cd00077">
    <property type="entry name" value="HDc"/>
    <property type="match status" value="1"/>
</dbReference>
<gene>
    <name evidence="2" type="ORF">H9894_05525</name>
</gene>
<proteinExistence type="predicted"/>
<reference evidence="2" key="2">
    <citation type="submission" date="2021-04" db="EMBL/GenBank/DDBJ databases">
        <authorList>
            <person name="Gilroy R."/>
        </authorList>
    </citation>
    <scope>NUCLEOTIDE SEQUENCE</scope>
    <source>
        <strain evidence="2">ChiHecec2B26-446</strain>
    </source>
</reference>
<dbReference type="InterPro" id="IPR006674">
    <property type="entry name" value="HD_domain"/>
</dbReference>
<dbReference type="InterPro" id="IPR003607">
    <property type="entry name" value="HD/PDEase_dom"/>
</dbReference>
<sequence>MITREEALTLLAENGVREHLLQHSLASEAVLQGLAEHFGEDAELWSRTGLLHDLDYPKTESCPERHGLEAAELLAGRLPEEALQAIRAHNSEHTGTPVQSRFDVALRCGETVTGLVTAAALVRPTGITGMEVKSLKKKMKDKAFAAGVSRDIIKSCTDMGLTLEDFLGLAIASMAARAGELGLLKETAA</sequence>
<protein>
    <submittedName>
        <fullName evidence="2">HDIG domain-containing protein</fullName>
    </submittedName>
</protein>
<dbReference type="InterPro" id="IPR006675">
    <property type="entry name" value="HDIG_dom"/>
</dbReference>
<evidence type="ECO:0000313" key="3">
    <source>
        <dbReference type="Proteomes" id="UP000886752"/>
    </source>
</evidence>
<organism evidence="2 3">
    <name type="scientific">Candidatus Desulfovibrio intestinipullorum</name>
    <dbReference type="NCBI Taxonomy" id="2838536"/>
    <lineage>
        <taxon>Bacteria</taxon>
        <taxon>Pseudomonadati</taxon>
        <taxon>Thermodesulfobacteriota</taxon>
        <taxon>Desulfovibrionia</taxon>
        <taxon>Desulfovibrionales</taxon>
        <taxon>Desulfovibrionaceae</taxon>
        <taxon>Desulfovibrio</taxon>
    </lineage>
</organism>
<dbReference type="Pfam" id="PF01966">
    <property type="entry name" value="HD"/>
    <property type="match status" value="1"/>
</dbReference>
<evidence type="ECO:0000313" key="2">
    <source>
        <dbReference type="EMBL" id="HIW00635.1"/>
    </source>
</evidence>
<evidence type="ECO:0000259" key="1">
    <source>
        <dbReference type="Pfam" id="PF01966"/>
    </source>
</evidence>
<feature type="domain" description="HD" evidence="1">
    <location>
        <begin position="21"/>
        <end position="101"/>
    </location>
</feature>
<comment type="caution">
    <text evidence="2">The sequence shown here is derived from an EMBL/GenBank/DDBJ whole genome shotgun (WGS) entry which is preliminary data.</text>
</comment>